<accession>A0A8S9IMU4</accession>
<evidence type="ECO:0000313" key="3">
    <source>
        <dbReference type="Proteomes" id="UP000266723"/>
    </source>
</evidence>
<protein>
    <submittedName>
        <fullName evidence="1">Uncharacterized protein</fullName>
    </submittedName>
</protein>
<evidence type="ECO:0000313" key="2">
    <source>
        <dbReference type="EMBL" id="KAF3568030.1"/>
    </source>
</evidence>
<dbReference type="Proteomes" id="UP000266723">
    <property type="component" value="Unassembled WGS sequence"/>
</dbReference>
<keyword evidence="3" id="KW-1185">Reference proteome</keyword>
<dbReference type="AlphaFoldDB" id="A0A8S9IMU4"/>
<dbReference type="EMBL" id="QGKY02001015">
    <property type="protein sequence ID" value="KAF2571171.1"/>
    <property type="molecule type" value="Genomic_DNA"/>
</dbReference>
<evidence type="ECO:0000313" key="1">
    <source>
        <dbReference type="EMBL" id="KAF2571171.1"/>
    </source>
</evidence>
<sequence>MQNSSSLRREKTRLMDTARQIYEFAQQLVFPKFLRGYSCKNIANPTQLNRKMGETDAERVNLEISDQYGSLEEEVVAGSQVKFPAETRRK</sequence>
<proteinExistence type="predicted"/>
<gene>
    <name evidence="2" type="ORF">DY000_02014883</name>
    <name evidence="1" type="ORF">F2Q70_00003182</name>
</gene>
<dbReference type="EMBL" id="QGKV02000759">
    <property type="protein sequence ID" value="KAF3568030.1"/>
    <property type="molecule type" value="Genomic_DNA"/>
</dbReference>
<reference evidence="2" key="2">
    <citation type="submission" date="2019-12" db="EMBL/GenBank/DDBJ databases">
        <authorList>
            <person name="Studholme D.J."/>
            <person name="Sarris P."/>
        </authorList>
    </citation>
    <scope>NUCLEOTIDE SEQUENCE</scope>
    <source>
        <strain evidence="2">PFS-1207/04</strain>
        <tissue evidence="2">Leaf</tissue>
    </source>
</reference>
<name>A0A8S9IMU4_BRACR</name>
<organism evidence="1">
    <name type="scientific">Brassica cretica</name>
    <name type="common">Mustard</name>
    <dbReference type="NCBI Taxonomy" id="69181"/>
    <lineage>
        <taxon>Eukaryota</taxon>
        <taxon>Viridiplantae</taxon>
        <taxon>Streptophyta</taxon>
        <taxon>Embryophyta</taxon>
        <taxon>Tracheophyta</taxon>
        <taxon>Spermatophyta</taxon>
        <taxon>Magnoliopsida</taxon>
        <taxon>eudicotyledons</taxon>
        <taxon>Gunneridae</taxon>
        <taxon>Pentapetalae</taxon>
        <taxon>rosids</taxon>
        <taxon>malvids</taxon>
        <taxon>Brassicales</taxon>
        <taxon>Brassicaceae</taxon>
        <taxon>Brassiceae</taxon>
        <taxon>Brassica</taxon>
    </lineage>
</organism>
<reference evidence="2 3" key="3">
    <citation type="journal article" date="2020" name="BMC Genomics">
        <title>Intraspecific diversification of the crop wild relative Brassica cretica Lam. using demographic model selection.</title>
        <authorList>
            <person name="Kioukis A."/>
            <person name="Michalopoulou V.A."/>
            <person name="Briers L."/>
            <person name="Pirintsos S."/>
            <person name="Studholme D.J."/>
            <person name="Pavlidis P."/>
            <person name="Sarris P.F."/>
        </authorList>
    </citation>
    <scope>NUCLEOTIDE SEQUENCE [LARGE SCALE GENOMIC DNA]</scope>
    <source>
        <strain evidence="3">cv. PFS-1207/04</strain>
        <strain evidence="2">PFS-1207/04</strain>
    </source>
</reference>
<reference evidence="1" key="1">
    <citation type="submission" date="2019-12" db="EMBL/GenBank/DDBJ databases">
        <title>Genome sequencing and annotation of Brassica cretica.</title>
        <authorList>
            <person name="Studholme D.J."/>
            <person name="Sarris P.F."/>
        </authorList>
    </citation>
    <scope>NUCLEOTIDE SEQUENCE</scope>
    <source>
        <strain evidence="1">PFS-102/07</strain>
        <tissue evidence="1">Leaf</tissue>
    </source>
</reference>
<comment type="caution">
    <text evidence="1">The sequence shown here is derived from an EMBL/GenBank/DDBJ whole genome shotgun (WGS) entry which is preliminary data.</text>
</comment>